<dbReference type="CDD" id="cd00041">
    <property type="entry name" value="CUB"/>
    <property type="match status" value="2"/>
</dbReference>
<keyword evidence="4" id="KW-0732">Signal</keyword>
<sequence length="390" mass="44705">MLLVLLFLIKGILISSFDIRIGETQPCLDGWVFMNSTQQCFYFSGEVTASQDAASTNCQNYEGGQLASILSQNDYDTVYNMTKESPYLSWIGLQTNEYGIISWTDGHLYNFTKFSNSSKPLLDHKQCFALKTLEPSDGYLSLGCKYTQPYVCKQHASNCPKKYYNSSSGYLSSSNYPNNYYNNLNCLYYITGPTNYRVNFTFKDFDVENNFDYVLIYDGPDTNSPIIGNYTGNLTNFNTIASTSNTMTIKFKSDFYINKKGWYAYYCIGNKVDVIQLSGPGGELTSSNFPDDYFSSISQYYKFTTPNETIIRFKFNTFWTEKKYDYVVLFDGPTETYPIIANISGKLSNSSTDPLIYRTSSNYGYMYFKTDSVVEYEGWDLNWHTEYIGL</sequence>
<dbReference type="Pfam" id="PF00431">
    <property type="entry name" value="CUB"/>
    <property type="match status" value="2"/>
</dbReference>
<evidence type="ECO:0000313" key="7">
    <source>
        <dbReference type="Proteomes" id="UP000038045"/>
    </source>
</evidence>
<dbReference type="SUPFAM" id="SSF56436">
    <property type="entry name" value="C-type lectin-like"/>
    <property type="match status" value="1"/>
</dbReference>
<dbReference type="InterPro" id="IPR000859">
    <property type="entry name" value="CUB_dom"/>
</dbReference>
<dbReference type="PANTHER" id="PTHR24251:SF30">
    <property type="entry name" value="MEMBRANE FRIZZLED-RELATED PROTEIN"/>
    <property type="match status" value="1"/>
</dbReference>
<dbReference type="SUPFAM" id="SSF49854">
    <property type="entry name" value="Spermadhesin, CUB domain"/>
    <property type="match status" value="2"/>
</dbReference>
<feature type="domain" description="CUB" evidence="5">
    <location>
        <begin position="159"/>
        <end position="269"/>
    </location>
</feature>
<dbReference type="WBParaSite" id="PTRK_0000026600.1">
    <property type="protein sequence ID" value="PTRK_0000026600.1"/>
    <property type="gene ID" value="PTRK_0000026600"/>
</dbReference>
<dbReference type="InterPro" id="IPR035914">
    <property type="entry name" value="Sperma_CUB_dom_sf"/>
</dbReference>
<evidence type="ECO:0000313" key="8">
    <source>
        <dbReference type="WBParaSite" id="PTRK_0000026600.1"/>
    </source>
</evidence>
<dbReference type="PROSITE" id="PS50041">
    <property type="entry name" value="C_TYPE_LECTIN_2"/>
    <property type="match status" value="1"/>
</dbReference>
<proteinExistence type="predicted"/>
<feature type="disulfide bond" evidence="3">
    <location>
        <begin position="159"/>
        <end position="186"/>
    </location>
</feature>
<evidence type="ECO:0000259" key="6">
    <source>
        <dbReference type="PROSITE" id="PS50041"/>
    </source>
</evidence>
<dbReference type="PROSITE" id="PS01180">
    <property type="entry name" value="CUB"/>
    <property type="match status" value="2"/>
</dbReference>
<dbReference type="PANTHER" id="PTHR24251">
    <property type="entry name" value="OVOCHYMASE-RELATED"/>
    <property type="match status" value="1"/>
</dbReference>
<accession>A0A0N4Z0N6</accession>
<dbReference type="Pfam" id="PF00059">
    <property type="entry name" value="Lectin_C"/>
    <property type="match status" value="1"/>
</dbReference>
<dbReference type="Gene3D" id="3.10.100.10">
    <property type="entry name" value="Mannose-Binding Protein A, subunit A"/>
    <property type="match status" value="1"/>
</dbReference>
<dbReference type="Proteomes" id="UP000038045">
    <property type="component" value="Unplaced"/>
</dbReference>
<keyword evidence="7" id="KW-1185">Reference proteome</keyword>
<evidence type="ECO:0000256" key="2">
    <source>
        <dbReference type="ARBA" id="ARBA00023157"/>
    </source>
</evidence>
<dbReference type="STRING" id="131310.A0A0N4Z0N6"/>
<dbReference type="SMART" id="SM00042">
    <property type="entry name" value="CUB"/>
    <property type="match status" value="2"/>
</dbReference>
<evidence type="ECO:0000256" key="1">
    <source>
        <dbReference type="ARBA" id="ARBA00022737"/>
    </source>
</evidence>
<evidence type="ECO:0000256" key="3">
    <source>
        <dbReference type="PROSITE-ProRule" id="PRU00059"/>
    </source>
</evidence>
<dbReference type="AlphaFoldDB" id="A0A0N4Z0N6"/>
<evidence type="ECO:0000259" key="5">
    <source>
        <dbReference type="PROSITE" id="PS01180"/>
    </source>
</evidence>
<dbReference type="SMART" id="SM00034">
    <property type="entry name" value="CLECT"/>
    <property type="match status" value="1"/>
</dbReference>
<organism evidence="7 8">
    <name type="scientific">Parastrongyloides trichosuri</name>
    <name type="common">Possum-specific nematode worm</name>
    <dbReference type="NCBI Taxonomy" id="131310"/>
    <lineage>
        <taxon>Eukaryota</taxon>
        <taxon>Metazoa</taxon>
        <taxon>Ecdysozoa</taxon>
        <taxon>Nematoda</taxon>
        <taxon>Chromadorea</taxon>
        <taxon>Rhabditida</taxon>
        <taxon>Tylenchina</taxon>
        <taxon>Panagrolaimomorpha</taxon>
        <taxon>Strongyloidoidea</taxon>
        <taxon>Strongyloididae</taxon>
        <taxon>Parastrongyloides</taxon>
    </lineage>
</organism>
<dbReference type="InterPro" id="IPR016187">
    <property type="entry name" value="CTDL_fold"/>
</dbReference>
<name>A0A0N4Z0N6_PARTI</name>
<keyword evidence="2 3" id="KW-1015">Disulfide bond</keyword>
<feature type="domain" description="C-type lectin" evidence="6">
    <location>
        <begin position="36"/>
        <end position="153"/>
    </location>
</feature>
<feature type="chain" id="PRO_5005890917" evidence="4">
    <location>
        <begin position="17"/>
        <end position="390"/>
    </location>
</feature>
<feature type="domain" description="CUB" evidence="5">
    <location>
        <begin position="267"/>
        <end position="386"/>
    </location>
</feature>
<dbReference type="InterPro" id="IPR016186">
    <property type="entry name" value="C-type_lectin-like/link_sf"/>
</dbReference>
<dbReference type="InterPro" id="IPR001304">
    <property type="entry name" value="C-type_lectin-like"/>
</dbReference>
<dbReference type="CDD" id="cd00037">
    <property type="entry name" value="CLECT"/>
    <property type="match status" value="1"/>
</dbReference>
<dbReference type="FunFam" id="2.60.120.290:FF:000013">
    <property type="entry name" value="Membrane frizzled-related protein"/>
    <property type="match status" value="1"/>
</dbReference>
<protein>
    <submittedName>
        <fullName evidence="8">C-type LECtin</fullName>
    </submittedName>
</protein>
<dbReference type="Gene3D" id="2.60.120.290">
    <property type="entry name" value="Spermadhesin, CUB domain"/>
    <property type="match status" value="2"/>
</dbReference>
<comment type="caution">
    <text evidence="3">Lacks conserved residue(s) required for the propagation of feature annotation.</text>
</comment>
<reference evidence="8" key="1">
    <citation type="submission" date="2017-02" db="UniProtKB">
        <authorList>
            <consortium name="WormBaseParasite"/>
        </authorList>
    </citation>
    <scope>IDENTIFICATION</scope>
</reference>
<evidence type="ECO:0000256" key="4">
    <source>
        <dbReference type="SAM" id="SignalP"/>
    </source>
</evidence>
<keyword evidence="1" id="KW-0677">Repeat</keyword>
<feature type="signal peptide" evidence="4">
    <location>
        <begin position="1"/>
        <end position="16"/>
    </location>
</feature>